<comment type="caution">
    <text evidence="8">The sequence shown here is derived from an EMBL/GenBank/DDBJ whole genome shotgun (WGS) entry which is preliminary data.</text>
</comment>
<evidence type="ECO:0000256" key="1">
    <source>
        <dbReference type="ARBA" id="ARBA00000142"/>
    </source>
</evidence>
<dbReference type="GO" id="GO:0008176">
    <property type="term" value="F:tRNA (guanine(46)-N7)-methyltransferase activity"/>
    <property type="evidence" value="ECO:0007669"/>
    <property type="project" value="UniProtKB-UniRule"/>
</dbReference>
<keyword evidence="9" id="KW-1185">Reference proteome</keyword>
<feature type="binding site" evidence="7">
    <location>
        <position position="45"/>
    </location>
    <ligand>
        <name>S-adenosyl-L-methionine</name>
        <dbReference type="ChEBI" id="CHEBI:59789"/>
    </ligand>
</feature>
<evidence type="ECO:0000256" key="2">
    <source>
        <dbReference type="ARBA" id="ARBA00003015"/>
    </source>
</evidence>
<dbReference type="InterPro" id="IPR029063">
    <property type="entry name" value="SAM-dependent_MTases_sf"/>
</dbReference>
<evidence type="ECO:0000256" key="6">
    <source>
        <dbReference type="ARBA" id="ARBA00022694"/>
    </source>
</evidence>
<dbReference type="PANTHER" id="PTHR23417:SF14">
    <property type="entry name" value="PENTACOTRIPEPTIDE-REPEAT REGION OF PRORP DOMAIN-CONTAINING PROTEIN"/>
    <property type="match status" value="1"/>
</dbReference>
<evidence type="ECO:0000256" key="7">
    <source>
        <dbReference type="HAMAP-Rule" id="MF_01057"/>
    </source>
</evidence>
<dbReference type="Pfam" id="PF02390">
    <property type="entry name" value="Methyltransf_4"/>
    <property type="match status" value="1"/>
</dbReference>
<feature type="binding site" evidence="7">
    <location>
        <position position="123"/>
    </location>
    <ligand>
        <name>substrate</name>
    </ligand>
</feature>
<comment type="caution">
    <text evidence="7">Lacks conserved residue(s) required for the propagation of feature annotation.</text>
</comment>
<reference evidence="8" key="1">
    <citation type="submission" date="2020-08" db="EMBL/GenBank/DDBJ databases">
        <title>Genome public.</title>
        <authorList>
            <person name="Liu C."/>
            <person name="Sun Q."/>
        </authorList>
    </citation>
    <scope>NUCLEOTIDE SEQUENCE</scope>
    <source>
        <strain evidence="8">NSJ-64</strain>
    </source>
</reference>
<feature type="binding site" evidence="7">
    <location>
        <position position="70"/>
    </location>
    <ligand>
        <name>S-adenosyl-L-methionine</name>
        <dbReference type="ChEBI" id="CHEBI:59789"/>
    </ligand>
</feature>
<evidence type="ECO:0000256" key="3">
    <source>
        <dbReference type="ARBA" id="ARBA00022603"/>
    </source>
</evidence>
<feature type="binding site" evidence="7">
    <location>
        <begin position="192"/>
        <end position="195"/>
    </location>
    <ligand>
        <name>substrate</name>
    </ligand>
</feature>
<keyword evidence="5 7" id="KW-0949">S-adenosyl-L-methionine</keyword>
<dbReference type="RefSeq" id="WP_262395623.1">
    <property type="nucleotide sequence ID" value="NZ_JACRTD010000007.1"/>
</dbReference>
<dbReference type="EMBL" id="JACRTD010000007">
    <property type="protein sequence ID" value="MBC8585915.1"/>
    <property type="molecule type" value="Genomic_DNA"/>
</dbReference>
<gene>
    <name evidence="7 8" type="primary">trmB</name>
    <name evidence="8" type="ORF">H8705_09995</name>
</gene>
<dbReference type="InterPro" id="IPR055361">
    <property type="entry name" value="tRNA_methyltr_TrmB_bact"/>
</dbReference>
<dbReference type="HAMAP" id="MF_01057">
    <property type="entry name" value="tRNA_methyltr_TrmB"/>
    <property type="match status" value="1"/>
</dbReference>
<name>A0A926II77_9FIRM</name>
<dbReference type="PANTHER" id="PTHR23417">
    <property type="entry name" value="3-DEOXY-D-MANNO-OCTULOSONIC-ACID TRANSFERASE/TRNA GUANINE-N 7 - -METHYLTRANSFERASE"/>
    <property type="match status" value="1"/>
</dbReference>
<evidence type="ECO:0000313" key="9">
    <source>
        <dbReference type="Proteomes" id="UP000623678"/>
    </source>
</evidence>
<evidence type="ECO:0000313" key="8">
    <source>
        <dbReference type="EMBL" id="MBC8585915.1"/>
    </source>
</evidence>
<dbReference type="AlphaFoldDB" id="A0A926II77"/>
<organism evidence="8 9">
    <name type="scientific">Youxingia wuxianensis</name>
    <dbReference type="NCBI Taxonomy" id="2763678"/>
    <lineage>
        <taxon>Bacteria</taxon>
        <taxon>Bacillati</taxon>
        <taxon>Bacillota</taxon>
        <taxon>Clostridia</taxon>
        <taxon>Eubacteriales</taxon>
        <taxon>Oscillospiraceae</taxon>
        <taxon>Youxingia</taxon>
    </lineage>
</organism>
<comment type="pathway">
    <text evidence="7">tRNA modification; N(7)-methylguanine-tRNA biosynthesis.</text>
</comment>
<proteinExistence type="inferred from homology"/>
<comment type="function">
    <text evidence="2 7">Catalyzes the formation of N(7)-methylguanine at position 46 (m7G46) in tRNA.</text>
</comment>
<comment type="catalytic activity">
    <reaction evidence="1 7">
        <text>guanosine(46) in tRNA + S-adenosyl-L-methionine = N(7)-methylguanosine(46) in tRNA + S-adenosyl-L-homocysteine</text>
        <dbReference type="Rhea" id="RHEA:42708"/>
        <dbReference type="Rhea" id="RHEA-COMP:10188"/>
        <dbReference type="Rhea" id="RHEA-COMP:10189"/>
        <dbReference type="ChEBI" id="CHEBI:57856"/>
        <dbReference type="ChEBI" id="CHEBI:59789"/>
        <dbReference type="ChEBI" id="CHEBI:74269"/>
        <dbReference type="ChEBI" id="CHEBI:74480"/>
        <dbReference type="EC" id="2.1.1.33"/>
    </reaction>
</comment>
<feature type="binding site" evidence="7">
    <location>
        <position position="119"/>
    </location>
    <ligand>
        <name>S-adenosyl-L-methionine</name>
        <dbReference type="ChEBI" id="CHEBI:59789"/>
    </ligand>
</feature>
<dbReference type="NCBIfam" id="NF001080">
    <property type="entry name" value="PRK00121.2-2"/>
    <property type="match status" value="1"/>
</dbReference>
<accession>A0A926II77</accession>
<dbReference type="Gene3D" id="3.40.50.150">
    <property type="entry name" value="Vaccinia Virus protein VP39"/>
    <property type="match status" value="1"/>
</dbReference>
<dbReference type="EC" id="2.1.1.33" evidence="7"/>
<sequence length="213" mass="24954">MRPRRRKHQDRRMAACEEVRLNNPTEKKGTIRDLFPHPEQPLHLEIGCGKGQFVTTLASQHPEINYIAMEREEIVGLVAMEKAVAAGLTNVLFLIDDAALLSDIFEPGEIDRIYINFCDPWHKHRHYKRRLTYRQRLQTYLTLLSPEGEIHFKTDNEPLFRFSLGEFDFCMKRIFTTEDLHSSPLAKENIMTEYETFFSSKGMPIYSIHAVRK</sequence>
<dbReference type="SUPFAM" id="SSF53335">
    <property type="entry name" value="S-adenosyl-L-methionine-dependent methyltransferases"/>
    <property type="match status" value="1"/>
</dbReference>
<protein>
    <recommendedName>
        <fullName evidence="7">tRNA (guanine-N(7)-)-methyltransferase</fullName>
        <ecNumber evidence="7">2.1.1.33</ecNumber>
    </recommendedName>
    <alternativeName>
        <fullName evidence="7">tRNA (guanine(46)-N(7))-methyltransferase</fullName>
    </alternativeName>
    <alternativeName>
        <fullName evidence="7">tRNA(m7G46)-methyltransferase</fullName>
    </alternativeName>
</protein>
<keyword evidence="6 7" id="KW-0819">tRNA processing</keyword>
<dbReference type="CDD" id="cd02440">
    <property type="entry name" value="AdoMet_MTases"/>
    <property type="match status" value="1"/>
</dbReference>
<dbReference type="InterPro" id="IPR003358">
    <property type="entry name" value="tRNA_(Gua-N-7)_MeTrfase_Trmb"/>
</dbReference>
<comment type="similarity">
    <text evidence="7">Belongs to the class I-like SAM-binding methyltransferase superfamily. TrmB family.</text>
</comment>
<dbReference type="NCBIfam" id="TIGR00091">
    <property type="entry name" value="tRNA (guanosine(46)-N7)-methyltransferase TrmB"/>
    <property type="match status" value="1"/>
</dbReference>
<dbReference type="PROSITE" id="PS51625">
    <property type="entry name" value="SAM_MT_TRMB"/>
    <property type="match status" value="1"/>
</dbReference>
<evidence type="ECO:0000256" key="4">
    <source>
        <dbReference type="ARBA" id="ARBA00022679"/>
    </source>
</evidence>
<keyword evidence="4 7" id="KW-0808">Transferase</keyword>
<feature type="binding site" evidence="7">
    <location>
        <position position="97"/>
    </location>
    <ligand>
        <name>S-adenosyl-L-methionine</name>
        <dbReference type="ChEBI" id="CHEBI:59789"/>
    </ligand>
</feature>
<dbReference type="GO" id="GO:0043527">
    <property type="term" value="C:tRNA methyltransferase complex"/>
    <property type="evidence" value="ECO:0007669"/>
    <property type="project" value="TreeGrafter"/>
</dbReference>
<feature type="binding site" evidence="7">
    <location>
        <position position="155"/>
    </location>
    <ligand>
        <name>substrate</name>
    </ligand>
</feature>
<evidence type="ECO:0000256" key="5">
    <source>
        <dbReference type="ARBA" id="ARBA00022691"/>
    </source>
</evidence>
<keyword evidence="3 7" id="KW-0489">Methyltransferase</keyword>
<dbReference type="Proteomes" id="UP000623678">
    <property type="component" value="Unassembled WGS sequence"/>
</dbReference>